<feature type="chain" id="PRO_5020699080" evidence="1">
    <location>
        <begin position="20"/>
        <end position="161"/>
    </location>
</feature>
<protein>
    <submittedName>
        <fullName evidence="2">Uncharacterized protein</fullName>
    </submittedName>
</protein>
<reference evidence="2 3" key="1">
    <citation type="submission" date="2019-03" db="EMBL/GenBank/DDBJ databases">
        <authorList>
            <person name="Kim M.K.M."/>
        </authorList>
    </citation>
    <scope>NUCLEOTIDE SEQUENCE [LARGE SCALE GENOMIC DNA]</scope>
    <source>
        <strain evidence="2 3">17J68-15</strain>
    </source>
</reference>
<evidence type="ECO:0000313" key="2">
    <source>
        <dbReference type="EMBL" id="TCZ72193.1"/>
    </source>
</evidence>
<dbReference type="RefSeq" id="WP_131851807.1">
    <property type="nucleotide sequence ID" value="NZ_SKFH01000011.1"/>
</dbReference>
<dbReference type="Proteomes" id="UP000295164">
    <property type="component" value="Unassembled WGS sequence"/>
</dbReference>
<keyword evidence="1" id="KW-0732">Signal</keyword>
<accession>A0A4R4E4N0</accession>
<proteinExistence type="predicted"/>
<evidence type="ECO:0000256" key="1">
    <source>
        <dbReference type="SAM" id="SignalP"/>
    </source>
</evidence>
<sequence>MLKWICCLLWLPAFLQASGQTESPSFLDYWGNTRSEAKQKLEAYLLYYGYHGQFDETDSTIDLLLRRPGTTWTGSCTFYFGRNDSCRSITQRRCDEGAGTVLSDYLANKKAGWVQVGERSYVSRHAFRTQLDVLQRDSCLVYRMRKLDLPKAGYRALLRHR</sequence>
<dbReference type="AlphaFoldDB" id="A0A4R4E4N0"/>
<comment type="caution">
    <text evidence="2">The sequence shown here is derived from an EMBL/GenBank/DDBJ whole genome shotgun (WGS) entry which is preliminary data.</text>
</comment>
<feature type="signal peptide" evidence="1">
    <location>
        <begin position="1"/>
        <end position="19"/>
    </location>
</feature>
<keyword evidence="3" id="KW-1185">Reference proteome</keyword>
<organism evidence="2 3">
    <name type="scientific">Flaviaesturariibacter aridisoli</name>
    <dbReference type="NCBI Taxonomy" id="2545761"/>
    <lineage>
        <taxon>Bacteria</taxon>
        <taxon>Pseudomonadati</taxon>
        <taxon>Bacteroidota</taxon>
        <taxon>Chitinophagia</taxon>
        <taxon>Chitinophagales</taxon>
        <taxon>Chitinophagaceae</taxon>
        <taxon>Flaviaestuariibacter</taxon>
    </lineage>
</organism>
<gene>
    <name evidence="2" type="ORF">E0486_08865</name>
</gene>
<evidence type="ECO:0000313" key="3">
    <source>
        <dbReference type="Proteomes" id="UP000295164"/>
    </source>
</evidence>
<dbReference type="EMBL" id="SKFH01000011">
    <property type="protein sequence ID" value="TCZ72193.1"/>
    <property type="molecule type" value="Genomic_DNA"/>
</dbReference>
<name>A0A4R4E4N0_9BACT</name>